<gene>
    <name evidence="6" type="ORF">GCM10011489_28540</name>
</gene>
<evidence type="ECO:0000256" key="4">
    <source>
        <dbReference type="ARBA" id="ARBA00025742"/>
    </source>
</evidence>
<evidence type="ECO:0000256" key="3">
    <source>
        <dbReference type="ARBA" id="ARBA00023004"/>
    </source>
</evidence>
<comment type="similarity">
    <text evidence="4">Belongs to the cyclic nucleotide phosphodiesterase class-III family.</text>
</comment>
<evidence type="ECO:0000256" key="2">
    <source>
        <dbReference type="ARBA" id="ARBA00022801"/>
    </source>
</evidence>
<sequence>MLGENYPQPQHYLLHISDTHFVGPDGKLYNEVDCDANLTALFDAFAKSNTRPEAILLTGDLADNGDPDAYRRIRRIVEDAAARYDAQVIWVMGNHDERIAFRTNLLDEPASTEPALRT</sequence>
<dbReference type="SUPFAM" id="SSF56300">
    <property type="entry name" value="Metallo-dependent phosphatases"/>
    <property type="match status" value="1"/>
</dbReference>
<accession>A0A916TD72</accession>
<dbReference type="RefSeq" id="WP_188587261.1">
    <property type="nucleotide sequence ID" value="NZ_BMGC01000023.1"/>
</dbReference>
<dbReference type="PANTHER" id="PTHR42988:SF2">
    <property type="entry name" value="CYCLIC NUCLEOTIDE PHOSPHODIESTERASE CBUA0032-RELATED"/>
    <property type="match status" value="1"/>
</dbReference>
<proteinExistence type="inferred from homology"/>
<keyword evidence="2" id="KW-0378">Hydrolase</keyword>
<evidence type="ECO:0000259" key="5">
    <source>
        <dbReference type="Pfam" id="PF00149"/>
    </source>
</evidence>
<dbReference type="Gene3D" id="3.60.21.10">
    <property type="match status" value="1"/>
</dbReference>
<name>A0A916TD72_9ACTN</name>
<dbReference type="InterPro" id="IPR029052">
    <property type="entry name" value="Metallo-depent_PP-like"/>
</dbReference>
<dbReference type="AlphaFoldDB" id="A0A916TD72"/>
<comment type="caution">
    <text evidence="6">The sequence shown here is derived from an EMBL/GenBank/DDBJ whole genome shotgun (WGS) entry which is preliminary data.</text>
</comment>
<dbReference type="GO" id="GO:0046872">
    <property type="term" value="F:metal ion binding"/>
    <property type="evidence" value="ECO:0007669"/>
    <property type="project" value="UniProtKB-KW"/>
</dbReference>
<dbReference type="GO" id="GO:0016787">
    <property type="term" value="F:hydrolase activity"/>
    <property type="evidence" value="ECO:0007669"/>
    <property type="project" value="UniProtKB-KW"/>
</dbReference>
<dbReference type="Pfam" id="PF00149">
    <property type="entry name" value="Metallophos"/>
    <property type="match status" value="1"/>
</dbReference>
<organism evidence="6 7">
    <name type="scientific">Gordonia jinhuaensis</name>
    <dbReference type="NCBI Taxonomy" id="1517702"/>
    <lineage>
        <taxon>Bacteria</taxon>
        <taxon>Bacillati</taxon>
        <taxon>Actinomycetota</taxon>
        <taxon>Actinomycetes</taxon>
        <taxon>Mycobacteriales</taxon>
        <taxon>Gordoniaceae</taxon>
        <taxon>Gordonia</taxon>
    </lineage>
</organism>
<evidence type="ECO:0000313" key="6">
    <source>
        <dbReference type="EMBL" id="GGB39156.1"/>
    </source>
</evidence>
<dbReference type="InterPro" id="IPR004843">
    <property type="entry name" value="Calcineurin-like_PHP"/>
</dbReference>
<evidence type="ECO:0000313" key="7">
    <source>
        <dbReference type="Proteomes" id="UP000621454"/>
    </source>
</evidence>
<evidence type="ECO:0000256" key="1">
    <source>
        <dbReference type="ARBA" id="ARBA00022723"/>
    </source>
</evidence>
<reference evidence="6" key="2">
    <citation type="submission" date="2020-09" db="EMBL/GenBank/DDBJ databases">
        <authorList>
            <person name="Sun Q."/>
            <person name="Zhou Y."/>
        </authorList>
    </citation>
    <scope>NUCLEOTIDE SEQUENCE</scope>
    <source>
        <strain evidence="6">CGMCC 1.12827</strain>
    </source>
</reference>
<dbReference type="PANTHER" id="PTHR42988">
    <property type="entry name" value="PHOSPHOHYDROLASE"/>
    <property type="match status" value="1"/>
</dbReference>
<keyword evidence="7" id="KW-1185">Reference proteome</keyword>
<protein>
    <recommendedName>
        <fullName evidence="5">Calcineurin-like phosphoesterase domain-containing protein</fullName>
    </recommendedName>
</protein>
<keyword evidence="1" id="KW-0479">Metal-binding</keyword>
<feature type="domain" description="Calcineurin-like phosphoesterase" evidence="5">
    <location>
        <begin position="13"/>
        <end position="102"/>
    </location>
</feature>
<reference evidence="6" key="1">
    <citation type="journal article" date="2014" name="Int. J. Syst. Evol. Microbiol.">
        <title>Complete genome sequence of Corynebacterium casei LMG S-19264T (=DSM 44701T), isolated from a smear-ripened cheese.</title>
        <authorList>
            <consortium name="US DOE Joint Genome Institute (JGI-PGF)"/>
            <person name="Walter F."/>
            <person name="Albersmeier A."/>
            <person name="Kalinowski J."/>
            <person name="Ruckert C."/>
        </authorList>
    </citation>
    <scope>NUCLEOTIDE SEQUENCE</scope>
    <source>
        <strain evidence="6">CGMCC 1.12827</strain>
    </source>
</reference>
<dbReference type="Proteomes" id="UP000621454">
    <property type="component" value="Unassembled WGS sequence"/>
</dbReference>
<keyword evidence="3" id="KW-0408">Iron</keyword>
<dbReference type="InterPro" id="IPR050884">
    <property type="entry name" value="CNP_phosphodiesterase-III"/>
</dbReference>
<dbReference type="EMBL" id="BMGC01000023">
    <property type="protein sequence ID" value="GGB39156.1"/>
    <property type="molecule type" value="Genomic_DNA"/>
</dbReference>